<comment type="caution">
    <text evidence="1">The sequence shown here is derived from an EMBL/GenBank/DDBJ whole genome shotgun (WGS) entry which is preliminary data.</text>
</comment>
<dbReference type="RefSeq" id="WP_040418105.1">
    <property type="nucleotide sequence ID" value="NZ_BJYV01000010.1"/>
</dbReference>
<dbReference type="EMBL" id="BJYV01000010">
    <property type="protein sequence ID" value="GEO21887.1"/>
    <property type="molecule type" value="Genomic_DNA"/>
</dbReference>
<proteinExistence type="predicted"/>
<reference evidence="1 2" key="1">
    <citation type="submission" date="2019-07" db="EMBL/GenBank/DDBJ databases">
        <title>Whole genome shotgun sequence of Cyclobacterium qasimii NBRC 106168.</title>
        <authorList>
            <person name="Hosoyama A."/>
            <person name="Uohara A."/>
            <person name="Ohji S."/>
            <person name="Ichikawa N."/>
        </authorList>
    </citation>
    <scope>NUCLEOTIDE SEQUENCE [LARGE SCALE GENOMIC DNA]</scope>
    <source>
        <strain evidence="1 2">NBRC 106168</strain>
    </source>
</reference>
<keyword evidence="2" id="KW-1185">Reference proteome</keyword>
<organism evidence="1 2">
    <name type="scientific">Cyclobacterium qasimii</name>
    <dbReference type="NCBI Taxonomy" id="1350429"/>
    <lineage>
        <taxon>Bacteria</taxon>
        <taxon>Pseudomonadati</taxon>
        <taxon>Bacteroidota</taxon>
        <taxon>Cytophagia</taxon>
        <taxon>Cytophagales</taxon>
        <taxon>Cyclobacteriaceae</taxon>
        <taxon>Cyclobacterium</taxon>
    </lineage>
</organism>
<accession>A0A512CCH6</accession>
<dbReference type="Proteomes" id="UP000321301">
    <property type="component" value="Unassembled WGS sequence"/>
</dbReference>
<evidence type="ECO:0000313" key="2">
    <source>
        <dbReference type="Proteomes" id="UP000321301"/>
    </source>
</evidence>
<protein>
    <submittedName>
        <fullName evidence="1">Uncharacterized protein</fullName>
    </submittedName>
</protein>
<name>A0A512CCH6_9BACT</name>
<sequence>MQDLSQKDFSDFIKNGLLKDFPYFSDYIKTKDDILTIEYPSQQKTATFWITTQDLEITIGFDNSEGNCSWHTHMSLFGAYEPVDELKTSIELIKNIFNGIEILVFESDSIIYLTKNPDEEIANAENNQILEFKKWTEI</sequence>
<gene>
    <name evidence="1" type="ORF">CQA01_24210</name>
</gene>
<evidence type="ECO:0000313" key="1">
    <source>
        <dbReference type="EMBL" id="GEO21887.1"/>
    </source>
</evidence>
<dbReference type="AlphaFoldDB" id="A0A512CCH6"/>